<dbReference type="Proteomes" id="UP001392437">
    <property type="component" value="Unassembled WGS sequence"/>
</dbReference>
<dbReference type="PANTHER" id="PTHR23501:SF198">
    <property type="entry name" value="AZOLE RESISTANCE PROTEIN 1-RELATED"/>
    <property type="match status" value="1"/>
</dbReference>
<feature type="transmembrane region" description="Helical" evidence="6">
    <location>
        <begin position="413"/>
        <end position="434"/>
    </location>
</feature>
<sequence>MQSDKNQERVDSDSVVAGSNQPSSPAGTSEKRPATPPVDDSIDPANEVQGTKLILIHTALCLCTFLVGLDFNLVAVAIPVITAEFNSIQDVGWYGAAFQLALCSTQSLAGKTYVLFPKKLMYLLYLFVFEVGSLLCALAPSTQALIVGRTITGVGASGIFAGGLTILTTIVPLHKRSIFTGTINSTFAIASIVGPVLGGALTEYVTWRWCFYINLPIGGFAGLVCAVLLRLQPAQTERAPLAKKLKGLDGLGFLLFAAALTMLLFAFQWGGVRYAWKSATVIGLLVGSVATACLFACWQLYLQDDALIPPSLFKTHRNIPLVVGSAFFLNGPFQAVIYWLPVWFQATRGLSPVQSGTYYLPTVISDVLAAFISAGVVMKIGYWTPLLLAAEVFASLGGGLLSTLRLNSSMGKIIGYQIFGGVGYSMATTMMHVAVQASLPKEIAPLGATTLLTFVSVSCTIFLGLGQLVFQARLTDNLSSVVSPDVVDRIISAGATNLASVVDKGVLPVVIEKYGESATQVFYITAAAPVISFFLVLCCKWTSTKTASLKKAETPV</sequence>
<dbReference type="PROSITE" id="PS50850">
    <property type="entry name" value="MFS"/>
    <property type="match status" value="1"/>
</dbReference>
<feature type="transmembrane region" description="Helical" evidence="6">
    <location>
        <begin position="122"/>
        <end position="140"/>
    </location>
</feature>
<dbReference type="EMBL" id="JAQQWP010000003">
    <property type="protein sequence ID" value="KAK8123378.1"/>
    <property type="molecule type" value="Genomic_DNA"/>
</dbReference>
<feature type="transmembrane region" description="Helical" evidence="6">
    <location>
        <begin position="250"/>
        <end position="269"/>
    </location>
</feature>
<feature type="transmembrane region" description="Helical" evidence="6">
    <location>
        <begin position="446"/>
        <end position="470"/>
    </location>
</feature>
<dbReference type="InterPro" id="IPR036259">
    <property type="entry name" value="MFS_trans_sf"/>
</dbReference>
<evidence type="ECO:0000256" key="6">
    <source>
        <dbReference type="SAM" id="Phobius"/>
    </source>
</evidence>
<keyword evidence="4 6" id="KW-0472">Membrane</keyword>
<feature type="transmembrane region" description="Helical" evidence="6">
    <location>
        <begin position="209"/>
        <end position="229"/>
    </location>
</feature>
<keyword evidence="2 6" id="KW-0812">Transmembrane</keyword>
<evidence type="ECO:0000256" key="4">
    <source>
        <dbReference type="ARBA" id="ARBA00023136"/>
    </source>
</evidence>
<feature type="region of interest" description="Disordered" evidence="5">
    <location>
        <begin position="1"/>
        <end position="42"/>
    </location>
</feature>
<comment type="caution">
    <text evidence="8">The sequence shown here is derived from an EMBL/GenBank/DDBJ whole genome shotgun (WGS) entry which is preliminary data.</text>
</comment>
<feature type="transmembrane region" description="Helical" evidence="6">
    <location>
        <begin position="178"/>
        <end position="197"/>
    </location>
</feature>
<feature type="transmembrane region" description="Helical" evidence="6">
    <location>
        <begin position="356"/>
        <end position="377"/>
    </location>
</feature>
<evidence type="ECO:0000313" key="9">
    <source>
        <dbReference type="Proteomes" id="UP001392437"/>
    </source>
</evidence>
<gene>
    <name evidence="8" type="ORF">PG999_003296</name>
</gene>
<keyword evidence="3 6" id="KW-1133">Transmembrane helix</keyword>
<dbReference type="SUPFAM" id="SSF103473">
    <property type="entry name" value="MFS general substrate transporter"/>
    <property type="match status" value="1"/>
</dbReference>
<feature type="transmembrane region" description="Helical" evidence="6">
    <location>
        <begin position="321"/>
        <end position="344"/>
    </location>
</feature>
<feature type="transmembrane region" description="Helical" evidence="6">
    <location>
        <begin position="281"/>
        <end position="301"/>
    </location>
</feature>
<dbReference type="CDD" id="cd17502">
    <property type="entry name" value="MFS_Azr1_MDR_like"/>
    <property type="match status" value="1"/>
</dbReference>
<accession>A0AAW0R340</accession>
<feature type="transmembrane region" description="Helical" evidence="6">
    <location>
        <begin position="59"/>
        <end position="81"/>
    </location>
</feature>
<evidence type="ECO:0000259" key="7">
    <source>
        <dbReference type="PROSITE" id="PS50850"/>
    </source>
</evidence>
<comment type="subcellular location">
    <subcellularLocation>
        <location evidence="1">Membrane</location>
        <topology evidence="1">Multi-pass membrane protein</topology>
    </subcellularLocation>
</comment>
<dbReference type="AlphaFoldDB" id="A0AAW0R340"/>
<dbReference type="InterPro" id="IPR020846">
    <property type="entry name" value="MFS_dom"/>
</dbReference>
<evidence type="ECO:0000256" key="3">
    <source>
        <dbReference type="ARBA" id="ARBA00022989"/>
    </source>
</evidence>
<feature type="transmembrane region" description="Helical" evidence="6">
    <location>
        <begin position="521"/>
        <end position="541"/>
    </location>
</feature>
<reference evidence="8 9" key="1">
    <citation type="submission" date="2023-01" db="EMBL/GenBank/DDBJ databases">
        <title>Analysis of 21 Apiospora genomes using comparative genomics revels a genus with tremendous synthesis potential of carbohydrate active enzymes and secondary metabolites.</title>
        <authorList>
            <person name="Sorensen T."/>
        </authorList>
    </citation>
    <scope>NUCLEOTIDE SEQUENCE [LARGE SCALE GENOMIC DNA]</scope>
    <source>
        <strain evidence="8 9">CBS 117206</strain>
    </source>
</reference>
<protein>
    <submittedName>
        <fullName evidence="8">Major facilitator superfamily domain- general substrate transporter</fullName>
    </submittedName>
</protein>
<name>A0AAW0R340_9PEZI</name>
<feature type="transmembrane region" description="Helical" evidence="6">
    <location>
        <begin position="146"/>
        <end position="171"/>
    </location>
</feature>
<dbReference type="GO" id="GO:0022857">
    <property type="term" value="F:transmembrane transporter activity"/>
    <property type="evidence" value="ECO:0007669"/>
    <property type="project" value="InterPro"/>
</dbReference>
<proteinExistence type="predicted"/>
<feature type="domain" description="Major facilitator superfamily (MFS) profile" evidence="7">
    <location>
        <begin position="56"/>
        <end position="544"/>
    </location>
</feature>
<keyword evidence="9" id="KW-1185">Reference proteome</keyword>
<feature type="compositionally biased region" description="Basic and acidic residues" evidence="5">
    <location>
        <begin position="1"/>
        <end position="12"/>
    </location>
</feature>
<organism evidence="8 9">
    <name type="scientific">Apiospora kogelbergensis</name>
    <dbReference type="NCBI Taxonomy" id="1337665"/>
    <lineage>
        <taxon>Eukaryota</taxon>
        <taxon>Fungi</taxon>
        <taxon>Dikarya</taxon>
        <taxon>Ascomycota</taxon>
        <taxon>Pezizomycotina</taxon>
        <taxon>Sordariomycetes</taxon>
        <taxon>Xylariomycetidae</taxon>
        <taxon>Amphisphaeriales</taxon>
        <taxon>Apiosporaceae</taxon>
        <taxon>Apiospora</taxon>
    </lineage>
</organism>
<evidence type="ECO:0000256" key="5">
    <source>
        <dbReference type="SAM" id="MobiDB-lite"/>
    </source>
</evidence>
<dbReference type="GO" id="GO:0005886">
    <property type="term" value="C:plasma membrane"/>
    <property type="evidence" value="ECO:0007669"/>
    <property type="project" value="TreeGrafter"/>
</dbReference>
<evidence type="ECO:0000313" key="8">
    <source>
        <dbReference type="EMBL" id="KAK8123378.1"/>
    </source>
</evidence>
<dbReference type="Pfam" id="PF07690">
    <property type="entry name" value="MFS_1"/>
    <property type="match status" value="1"/>
</dbReference>
<feature type="compositionally biased region" description="Polar residues" evidence="5">
    <location>
        <begin position="17"/>
        <end position="27"/>
    </location>
</feature>
<dbReference type="Gene3D" id="1.20.1250.20">
    <property type="entry name" value="MFS general substrate transporter like domains"/>
    <property type="match status" value="2"/>
</dbReference>
<dbReference type="InterPro" id="IPR011701">
    <property type="entry name" value="MFS"/>
</dbReference>
<evidence type="ECO:0000256" key="2">
    <source>
        <dbReference type="ARBA" id="ARBA00022692"/>
    </source>
</evidence>
<dbReference type="PANTHER" id="PTHR23501">
    <property type="entry name" value="MAJOR FACILITATOR SUPERFAMILY"/>
    <property type="match status" value="1"/>
</dbReference>
<evidence type="ECO:0000256" key="1">
    <source>
        <dbReference type="ARBA" id="ARBA00004141"/>
    </source>
</evidence>